<evidence type="ECO:0000256" key="14">
    <source>
        <dbReference type="ARBA" id="ARBA00025217"/>
    </source>
</evidence>
<dbReference type="Gene3D" id="1.10.730.10">
    <property type="entry name" value="Isoleucyl-tRNA Synthetase, Domain 1"/>
    <property type="match status" value="1"/>
</dbReference>
<dbReference type="SUPFAM" id="SSF47323">
    <property type="entry name" value="Anticodon-binding domain of a subclass of class I aminoacyl-tRNA synthetases"/>
    <property type="match status" value="1"/>
</dbReference>
<keyword evidence="10" id="KW-0862">Zinc</keyword>
<accession>A0A1F6XKS5</accession>
<evidence type="ECO:0000256" key="6">
    <source>
        <dbReference type="ARBA" id="ARBA00022490"/>
    </source>
</evidence>
<dbReference type="SUPFAM" id="SSF109604">
    <property type="entry name" value="HD-domain/PDEase-like"/>
    <property type="match status" value="1"/>
</dbReference>
<evidence type="ECO:0000256" key="10">
    <source>
        <dbReference type="ARBA" id="ARBA00022833"/>
    </source>
</evidence>
<feature type="domain" description="Aminoacyl-tRNA synthetase class Ia" evidence="18">
    <location>
        <begin position="735"/>
        <end position="856"/>
    </location>
</feature>
<dbReference type="FunFam" id="3.40.50.620:FF:000063">
    <property type="entry name" value="Isoleucine--tRNA ligase"/>
    <property type="match status" value="1"/>
</dbReference>
<dbReference type="GO" id="GO:0006428">
    <property type="term" value="P:isoleucyl-tRNA aminoacylation"/>
    <property type="evidence" value="ECO:0007669"/>
    <property type="project" value="InterPro"/>
</dbReference>
<dbReference type="GO" id="GO:0046872">
    <property type="term" value="F:metal ion binding"/>
    <property type="evidence" value="ECO:0007669"/>
    <property type="project" value="UniProtKB-KW"/>
</dbReference>
<dbReference type="STRING" id="1801773.A3A03_02710"/>
<dbReference type="GO" id="GO:0005737">
    <property type="term" value="C:cytoplasm"/>
    <property type="evidence" value="ECO:0007669"/>
    <property type="project" value="UniProtKB-SubCell"/>
</dbReference>
<comment type="subunit">
    <text evidence="4">Monomer.</text>
</comment>
<comment type="caution">
    <text evidence="21">The sequence shown here is derived from an EMBL/GenBank/DDBJ whole genome shotgun (WGS) entry which is preliminary data.</text>
</comment>
<evidence type="ECO:0000256" key="16">
    <source>
        <dbReference type="SAM" id="Coils"/>
    </source>
</evidence>
<dbReference type="SUPFAM" id="SSF52374">
    <property type="entry name" value="Nucleotidylyl transferase"/>
    <property type="match status" value="1"/>
</dbReference>
<dbReference type="EMBL" id="MFUX01000011">
    <property type="protein sequence ID" value="OGI94769.1"/>
    <property type="molecule type" value="Genomic_DNA"/>
</dbReference>
<feature type="domain" description="Aminoacyl-tRNA synthetase class Ia" evidence="18">
    <location>
        <begin position="29"/>
        <end position="510"/>
    </location>
</feature>
<dbReference type="Pfam" id="PF08264">
    <property type="entry name" value="Anticodon_1"/>
    <property type="match status" value="1"/>
</dbReference>
<evidence type="ECO:0000259" key="19">
    <source>
        <dbReference type="Pfam" id="PF01966"/>
    </source>
</evidence>
<dbReference type="SMART" id="SM00855">
    <property type="entry name" value="PGAM"/>
    <property type="match status" value="1"/>
</dbReference>
<dbReference type="InterPro" id="IPR009008">
    <property type="entry name" value="Val/Leu/Ile-tRNA-synth_edit"/>
</dbReference>
<protein>
    <recommendedName>
        <fullName evidence="5">isoleucine--tRNA ligase</fullName>
        <ecNumber evidence="5">6.1.1.5</ecNumber>
    </recommendedName>
</protein>
<keyword evidence="12" id="KW-0648">Protein biosynthesis</keyword>
<dbReference type="SUPFAM" id="SSF50677">
    <property type="entry name" value="ValRS/IleRS/LeuRS editing domain"/>
    <property type="match status" value="1"/>
</dbReference>
<dbReference type="InterPro" id="IPR013078">
    <property type="entry name" value="His_Pase_superF_clade-1"/>
</dbReference>
<feature type="domain" description="Methionyl/Valyl/Leucyl/Isoleucyl-tRNA synthetase anticodon-binding" evidence="20">
    <location>
        <begin position="909"/>
        <end position="1054"/>
    </location>
</feature>
<keyword evidence="8" id="KW-0479">Metal-binding</keyword>
<dbReference type="Proteomes" id="UP000176629">
    <property type="component" value="Unassembled WGS sequence"/>
</dbReference>
<dbReference type="InterPro" id="IPR029033">
    <property type="entry name" value="His_PPase_superfam"/>
</dbReference>
<dbReference type="Pfam" id="PF00300">
    <property type="entry name" value="His_Phos_1"/>
    <property type="match status" value="1"/>
</dbReference>
<evidence type="ECO:0000256" key="13">
    <source>
        <dbReference type="ARBA" id="ARBA00023146"/>
    </source>
</evidence>
<comment type="catalytic activity">
    <reaction evidence="15">
        <text>tRNA(Ile) + L-isoleucine + ATP = L-isoleucyl-tRNA(Ile) + AMP + diphosphate</text>
        <dbReference type="Rhea" id="RHEA:11060"/>
        <dbReference type="Rhea" id="RHEA-COMP:9666"/>
        <dbReference type="Rhea" id="RHEA-COMP:9695"/>
        <dbReference type="ChEBI" id="CHEBI:30616"/>
        <dbReference type="ChEBI" id="CHEBI:33019"/>
        <dbReference type="ChEBI" id="CHEBI:58045"/>
        <dbReference type="ChEBI" id="CHEBI:78442"/>
        <dbReference type="ChEBI" id="CHEBI:78528"/>
        <dbReference type="ChEBI" id="CHEBI:456215"/>
        <dbReference type="EC" id="6.1.1.5"/>
    </reaction>
</comment>
<keyword evidence="7" id="KW-0436">Ligase</keyword>
<evidence type="ECO:0000256" key="15">
    <source>
        <dbReference type="ARBA" id="ARBA00048359"/>
    </source>
</evidence>
<dbReference type="PANTHER" id="PTHR42780">
    <property type="entry name" value="SOLEUCYL-TRNA SYNTHETASE"/>
    <property type="match status" value="1"/>
</dbReference>
<comment type="subcellular location">
    <subcellularLocation>
        <location evidence="2">Cytoplasm</location>
    </subcellularLocation>
</comment>
<evidence type="ECO:0000259" key="20">
    <source>
        <dbReference type="Pfam" id="PF08264"/>
    </source>
</evidence>
<dbReference type="SUPFAM" id="SSF53254">
    <property type="entry name" value="Phosphoglycerate mutase-like"/>
    <property type="match status" value="1"/>
</dbReference>
<dbReference type="CDD" id="cd07067">
    <property type="entry name" value="HP_PGM_like"/>
    <property type="match status" value="1"/>
</dbReference>
<evidence type="ECO:0000256" key="11">
    <source>
        <dbReference type="ARBA" id="ARBA00022840"/>
    </source>
</evidence>
<dbReference type="PANTHER" id="PTHR42780:SF1">
    <property type="entry name" value="ISOLEUCINE--TRNA LIGASE, CYTOPLASMIC"/>
    <property type="match status" value="1"/>
</dbReference>
<comment type="function">
    <text evidence="14">Catalyzes the attachment of isoleucine to tRNA(Ile). As IleRS can inadvertently accommodate and process structurally similar amino acids such as valine, to avoid such errors it has two additional distinct tRNA(Ile)-dependent editing activities. One activity is designated as 'pretransfer' editing and involves the hydrolysis of activated Val-AMP. The other activity is designated 'posttransfer' editing and involves deacylation of mischarged Val-tRNA(Ile).</text>
</comment>
<keyword evidence="13" id="KW-0030">Aminoacyl-tRNA synthetase</keyword>
<dbReference type="InterPro" id="IPR023586">
    <property type="entry name" value="Ile-tRNA-ligase_type2"/>
</dbReference>
<dbReference type="GO" id="GO:0004822">
    <property type="term" value="F:isoleucine-tRNA ligase activity"/>
    <property type="evidence" value="ECO:0007669"/>
    <property type="project" value="UniProtKB-EC"/>
</dbReference>
<evidence type="ECO:0000256" key="3">
    <source>
        <dbReference type="ARBA" id="ARBA00007078"/>
    </source>
</evidence>
<keyword evidence="6" id="KW-0963">Cytoplasm</keyword>
<gene>
    <name evidence="21" type="ORF">A3A03_02710</name>
</gene>
<evidence type="ECO:0000256" key="8">
    <source>
        <dbReference type="ARBA" id="ARBA00022723"/>
    </source>
</evidence>
<dbReference type="PRINTS" id="PR00984">
    <property type="entry name" value="TRNASYNTHILE"/>
</dbReference>
<feature type="coiled-coil region" evidence="16">
    <location>
        <begin position="1276"/>
        <end position="1303"/>
    </location>
</feature>
<evidence type="ECO:0000256" key="2">
    <source>
        <dbReference type="ARBA" id="ARBA00004496"/>
    </source>
</evidence>
<evidence type="ECO:0000256" key="5">
    <source>
        <dbReference type="ARBA" id="ARBA00013165"/>
    </source>
</evidence>
<dbReference type="InterPro" id="IPR009080">
    <property type="entry name" value="tRNAsynth_Ia_anticodon-bd"/>
</dbReference>
<dbReference type="Pfam" id="PF00133">
    <property type="entry name" value="tRNA-synt_1"/>
    <property type="match status" value="2"/>
</dbReference>
<organism evidence="21 22">
    <name type="scientific">Candidatus Nomurabacteria bacterium RIFCSPLOWO2_01_FULL_40_18</name>
    <dbReference type="NCBI Taxonomy" id="1801773"/>
    <lineage>
        <taxon>Bacteria</taxon>
        <taxon>Candidatus Nomuraibacteriota</taxon>
    </lineage>
</organism>
<evidence type="ECO:0000256" key="12">
    <source>
        <dbReference type="ARBA" id="ARBA00022917"/>
    </source>
</evidence>
<evidence type="ECO:0000256" key="9">
    <source>
        <dbReference type="ARBA" id="ARBA00022741"/>
    </source>
</evidence>
<dbReference type="Gene3D" id="3.40.50.620">
    <property type="entry name" value="HUPs"/>
    <property type="match status" value="3"/>
</dbReference>
<dbReference type="GO" id="GO:0002161">
    <property type="term" value="F:aminoacyl-tRNA deacylase activity"/>
    <property type="evidence" value="ECO:0007669"/>
    <property type="project" value="InterPro"/>
</dbReference>
<dbReference type="Gene3D" id="3.40.50.1240">
    <property type="entry name" value="Phosphoglycerate mutase-like"/>
    <property type="match status" value="1"/>
</dbReference>
<dbReference type="Pfam" id="PF19302">
    <property type="entry name" value="DUF5915"/>
    <property type="match status" value="1"/>
</dbReference>
<name>A0A1F6XKS5_9BACT</name>
<dbReference type="GO" id="GO:0005524">
    <property type="term" value="F:ATP binding"/>
    <property type="evidence" value="ECO:0007669"/>
    <property type="project" value="UniProtKB-KW"/>
</dbReference>
<keyword evidence="9" id="KW-0547">Nucleotide-binding</keyword>
<evidence type="ECO:0000259" key="18">
    <source>
        <dbReference type="Pfam" id="PF00133"/>
    </source>
</evidence>
<dbReference type="Gene3D" id="3.90.740.10">
    <property type="entry name" value="Valyl/Leucyl/Isoleucyl-tRNA synthetase, editing domain"/>
    <property type="match status" value="1"/>
</dbReference>
<evidence type="ECO:0000313" key="21">
    <source>
        <dbReference type="EMBL" id="OGI94769.1"/>
    </source>
</evidence>
<evidence type="ECO:0000256" key="1">
    <source>
        <dbReference type="ARBA" id="ARBA00001947"/>
    </source>
</evidence>
<dbReference type="InterPro" id="IPR014729">
    <property type="entry name" value="Rossmann-like_a/b/a_fold"/>
</dbReference>
<proteinExistence type="inferred from homology"/>
<keyword evidence="16" id="KW-0175">Coiled coil</keyword>
<reference evidence="21 22" key="1">
    <citation type="journal article" date="2016" name="Nat. Commun.">
        <title>Thousands of microbial genomes shed light on interconnected biogeochemical processes in an aquifer system.</title>
        <authorList>
            <person name="Anantharaman K."/>
            <person name="Brown C.T."/>
            <person name="Hug L.A."/>
            <person name="Sharon I."/>
            <person name="Castelle C.J."/>
            <person name="Probst A.J."/>
            <person name="Thomas B.C."/>
            <person name="Singh A."/>
            <person name="Wilkins M.J."/>
            <person name="Karaoz U."/>
            <person name="Brodie E.L."/>
            <person name="Williams K.H."/>
            <person name="Hubbard S.S."/>
            <person name="Banfield J.F."/>
        </authorList>
    </citation>
    <scope>NUCLEOTIDE SEQUENCE [LARGE SCALE GENOMIC DNA]</scope>
</reference>
<evidence type="ECO:0000256" key="4">
    <source>
        <dbReference type="ARBA" id="ARBA00011245"/>
    </source>
</evidence>
<dbReference type="InterPro" id="IPR006674">
    <property type="entry name" value="HD_domain"/>
</dbReference>
<dbReference type="InterPro" id="IPR002301">
    <property type="entry name" value="Ile-tRNA-ligase"/>
</dbReference>
<evidence type="ECO:0000256" key="7">
    <source>
        <dbReference type="ARBA" id="ARBA00022598"/>
    </source>
</evidence>
<evidence type="ECO:0000256" key="17">
    <source>
        <dbReference type="SAM" id="MobiDB-lite"/>
    </source>
</evidence>
<dbReference type="Pfam" id="PF01966">
    <property type="entry name" value="HD"/>
    <property type="match status" value="1"/>
</dbReference>
<evidence type="ECO:0000313" key="22">
    <source>
        <dbReference type="Proteomes" id="UP000176629"/>
    </source>
</evidence>
<comment type="similarity">
    <text evidence="3">Belongs to the class-I aminoacyl-tRNA synthetase family. IleS type 2 subfamily.</text>
</comment>
<dbReference type="InterPro" id="IPR013155">
    <property type="entry name" value="M/V/L/I-tRNA-synth_anticd-bd"/>
</dbReference>
<comment type="cofactor">
    <cofactor evidence="1">
        <name>Zn(2+)</name>
        <dbReference type="ChEBI" id="CHEBI:29105"/>
    </cofactor>
</comment>
<feature type="region of interest" description="Disordered" evidence="17">
    <location>
        <begin position="1"/>
        <end position="20"/>
    </location>
</feature>
<dbReference type="Gene3D" id="1.10.3210.10">
    <property type="entry name" value="Hypothetical protein af1432"/>
    <property type="match status" value="1"/>
</dbReference>
<keyword evidence="11" id="KW-0067">ATP-binding</keyword>
<sequence length="1345" mass="154791">MAGKEKNKPASAEGSGEAKSDAALREEAVLQFWQDNKIFSKTLSASKGKKEFIFYEGPPTANAKPALHHLEARAFKDAIPRYKTMRGFSVRRKAGWDTHGLPVELQIEKELGLNSKKAIEEYGVAKFNRECKESVWEYLDVWNKFTKRIGFWLDQDDPYVTYENDYIESVWNVVKKVDEQKLLYKDYKVVPWCPRCGTALSSHELAQGYEDVKDLSLYVKLKIKKQDNTYFLAWTTTPWTLPGNVALAVGKDIDYVKAKIGEEIYILAKERLAILTEPYQIVGEMKGKDLVGLEYEPLFPFLASSLEPKALAPAFKVYTADFVNTEDGTGIVHTAVMYGQDDFELGIKVGLPKHHLVGLDGKFLPSTGFLEGRFVKEKDEKGKPTLDVDIIKYLTDKNLFFKKQNYQHSYPHCWRCHTALIYYARDSWYIEMSNPKIKEKLISENRKIKWEPAHIRDGRFGEWLREIKDWAISRERYWGTPLPVWQCAACKKIEVVGGIEDLKAKTKKSGNKYFVMRHGGTEANLKGVVSFSKQASDELTTQGQEQVALTAEGMIGKKIDLIVSSPFTRTRETAAILQEKLGLSEAEVVFDDRLQEINVGDFDGKSWGEYHRYVQSVTKGWFSHKIPGGESLQEVEWRTGAVLYELENKYQDKNILIVTHGALAWLLFINAGLYIPDNKPYQLPNVEAFVSDFKQFRNAEMRELPFVPTSHNENYELDLHKPYIDEIALVCAHSISSGQACGGNLVRTREVMDVWFDSGCMPFAQDHYPFEDKRIAYPADFISEAIDQTRGWFYTLHAVGILMGRGRAYKNVICLGHLLDAKGKKMSKSLGNIVDPWEAMDKYGVDTLRLWMYSVNQPGESKNFDEKTVALLNGQIFGLFYNVLAFYELYRDRSLEAITYNLEPINILDQWILARLDELLELTTLNLDSYKLLEPVRGIRDFISDLSTWYLRRSRERIKEGDMEAKQCLYFILKTLAKIMAPLAPFTAEDVWLKLKTTEDPESVHLANWPTKKFRILFFAKPKVLEKMETVRRIITLGLEARQKAGIKVRQPLTSLKLKVASGKLSSEYIELIKDELNVKEFVVDNSIANEVELDTNITSALKAEGEYREFMRELQDERKKMGLNPNDKMPLSIERIYKKYKIMPSLQAHMLRVAAVASLICDNFSEPLPKEEIITACLLHDMGNIIKSNFEFLPQFLEPEGPEYWQKVKDDYIKKYGRNDIEATLKIIKELGLSEKIFRFTDQVRFSLLCNHRDGKDWDIKIIHYSDGRADPYGIVSYDERMKEAKKRYENKENSIKEDEWQKLVACGQEIEKQIFSKCKIKPEDINDQTVAPIISKLRDFVIS</sequence>
<dbReference type="InterPro" id="IPR002300">
    <property type="entry name" value="aa-tRNA-synth_Ia"/>
</dbReference>
<dbReference type="EC" id="6.1.1.5" evidence="5"/>
<feature type="domain" description="HD" evidence="19">
    <location>
        <begin position="1149"/>
        <end position="1236"/>
    </location>
</feature>